<protein>
    <submittedName>
        <fullName evidence="1">21973_t:CDS:1</fullName>
    </submittedName>
</protein>
<accession>A0ACA9SMN1</accession>
<feature type="non-terminal residue" evidence="1">
    <location>
        <position position="1"/>
    </location>
</feature>
<organism evidence="1 2">
    <name type="scientific">Racocetra persica</name>
    <dbReference type="NCBI Taxonomy" id="160502"/>
    <lineage>
        <taxon>Eukaryota</taxon>
        <taxon>Fungi</taxon>
        <taxon>Fungi incertae sedis</taxon>
        <taxon>Mucoromycota</taxon>
        <taxon>Glomeromycotina</taxon>
        <taxon>Glomeromycetes</taxon>
        <taxon>Diversisporales</taxon>
        <taxon>Gigasporaceae</taxon>
        <taxon>Racocetra</taxon>
    </lineage>
</organism>
<dbReference type="Proteomes" id="UP000789920">
    <property type="component" value="Unassembled WGS sequence"/>
</dbReference>
<gene>
    <name evidence="1" type="ORF">RPERSI_LOCUS33079</name>
</gene>
<dbReference type="EMBL" id="CAJVQC010141227">
    <property type="protein sequence ID" value="CAG8844134.1"/>
    <property type="molecule type" value="Genomic_DNA"/>
</dbReference>
<sequence length="208" mass="23540">LISKEGKETRFRKLQNALEKIETIAGSYPEVTQSCTELRRINLLPPKKRRKSTADVSKDVYGYGTKEARSTHSPTNKSLKRSTSQSSLGRKSRASSVSRTVSPTPSVLSSVSALSSKADLQDEETLYSSEEIIELKETVTKLEEENKASNESIEKLEEELRLLNESKSKLEEEVDNLKQEKEKCDRKMQEMEELLLEFPPGEPDDSDR</sequence>
<comment type="caution">
    <text evidence="1">The sequence shown here is derived from an EMBL/GenBank/DDBJ whole genome shotgun (WGS) entry which is preliminary data.</text>
</comment>
<reference evidence="1" key="1">
    <citation type="submission" date="2021-06" db="EMBL/GenBank/DDBJ databases">
        <authorList>
            <person name="Kallberg Y."/>
            <person name="Tangrot J."/>
            <person name="Rosling A."/>
        </authorList>
    </citation>
    <scope>NUCLEOTIDE SEQUENCE</scope>
    <source>
        <strain evidence="1">MA461A</strain>
    </source>
</reference>
<evidence type="ECO:0000313" key="2">
    <source>
        <dbReference type="Proteomes" id="UP000789920"/>
    </source>
</evidence>
<proteinExistence type="predicted"/>
<name>A0ACA9SMN1_9GLOM</name>
<feature type="non-terminal residue" evidence="1">
    <location>
        <position position="208"/>
    </location>
</feature>
<keyword evidence="2" id="KW-1185">Reference proteome</keyword>
<evidence type="ECO:0000313" key="1">
    <source>
        <dbReference type="EMBL" id="CAG8844134.1"/>
    </source>
</evidence>